<gene>
    <name evidence="3" type="ORF">BW733_07170</name>
</gene>
<evidence type="ECO:0000313" key="3">
    <source>
        <dbReference type="EMBL" id="AQP50642.1"/>
    </source>
</evidence>
<reference evidence="3 4" key="1">
    <citation type="journal article" date="2008" name="Int. J. Syst. Evol. Microbiol.">
        <title>Tessaracoccus flavescens sp. nov., isolated from marine sediment.</title>
        <authorList>
            <person name="Lee D.W."/>
            <person name="Lee S.D."/>
        </authorList>
    </citation>
    <scope>NUCLEOTIDE SEQUENCE [LARGE SCALE GENOMIC DNA]</scope>
    <source>
        <strain evidence="3 4">SST-39T</strain>
    </source>
</reference>
<name>A0A1Q2CWY2_9ACTN</name>
<feature type="chain" id="PRO_5012727079" description="Secreted protein" evidence="2">
    <location>
        <begin position="30"/>
        <end position="634"/>
    </location>
</feature>
<keyword evidence="1" id="KW-0472">Membrane</keyword>
<keyword evidence="1" id="KW-1133">Transmembrane helix</keyword>
<proteinExistence type="predicted"/>
<dbReference type="InterPro" id="IPR046112">
    <property type="entry name" value="DUF6049"/>
</dbReference>
<dbReference type="AlphaFoldDB" id="A0A1Q2CWY2"/>
<dbReference type="OrthoDB" id="5185072at2"/>
<dbReference type="RefSeq" id="WP_077349186.1">
    <property type="nucleotide sequence ID" value="NZ_CP019607.1"/>
</dbReference>
<protein>
    <recommendedName>
        <fullName evidence="5">Secreted protein</fullName>
    </recommendedName>
</protein>
<dbReference type="EMBL" id="CP019607">
    <property type="protein sequence ID" value="AQP50642.1"/>
    <property type="molecule type" value="Genomic_DNA"/>
</dbReference>
<dbReference type="STRING" id="399497.BW733_07170"/>
<feature type="signal peptide" evidence="2">
    <location>
        <begin position="1"/>
        <end position="29"/>
    </location>
</feature>
<keyword evidence="1" id="KW-0812">Transmembrane</keyword>
<organism evidence="3 4">
    <name type="scientific">Tessaracoccus flavescens</name>
    <dbReference type="NCBI Taxonomy" id="399497"/>
    <lineage>
        <taxon>Bacteria</taxon>
        <taxon>Bacillati</taxon>
        <taxon>Actinomycetota</taxon>
        <taxon>Actinomycetes</taxon>
        <taxon>Propionibacteriales</taxon>
        <taxon>Propionibacteriaceae</taxon>
        <taxon>Tessaracoccus</taxon>
    </lineage>
</organism>
<dbReference type="KEGG" id="tfa:BW733_07170"/>
<feature type="transmembrane region" description="Helical" evidence="1">
    <location>
        <begin position="593"/>
        <end position="613"/>
    </location>
</feature>
<keyword evidence="2" id="KW-0732">Signal</keyword>
<dbReference type="Proteomes" id="UP000188235">
    <property type="component" value="Chromosome"/>
</dbReference>
<evidence type="ECO:0000256" key="1">
    <source>
        <dbReference type="SAM" id="Phobius"/>
    </source>
</evidence>
<sequence>MIVRRVLRAMLAALLVALVAVTTPLTASAKQEYLDVRITSVSTPVLDLSDPDQVIELKGTLTNTSTVPISYLVVHFWRDASEIRSTEQLAEANENVPLGARLFNESLGNLDIITREEAFGPGERADFTVRTTVAQLADESPELTRDQAAYLLGVHVRGIPQDGPNQVVGRDQLALAATTDPVTSSAVVALTATPTWLADGSFVDDSLAGELDGRLDTLLTSAERPSVQSAIDPALYAAARRLAEPHTVAGEDRPGNGIALRWVARVDKLASEGRLWRLPFGNPDLARADATGQLQQALAWSRDARGDILDDLDSVVILNPGVSESLVAKLGEFDTVIVRDATGAKPGPPRLLGAAPEDPLAAEPAGIRLAGRIADEFLAARAPLYVIESADDAEIDAELGAWRTHVVPTATPAEPVRWEPGKEPAAWNEVSAALRRAAEDAELLGDLTGGEVASLSPVAAYAFSMGFPTQSAAVSYITQASPAHVDLDKITLKAVSSVVMGDRANQFPATLTNGLTVPVTVGVRFTSDAPQRIRVPDLEPQVIPPGESITVNITPEATANGVALVQAQPVTAGGVALGKSTTIEITATDFGRVGWIIILVSGAVLLGGTAWRIRAVRRERGKASEKEDIERASQ</sequence>
<dbReference type="Pfam" id="PF19516">
    <property type="entry name" value="DUF6049"/>
    <property type="match status" value="1"/>
</dbReference>
<keyword evidence="4" id="KW-1185">Reference proteome</keyword>
<evidence type="ECO:0000313" key="4">
    <source>
        <dbReference type="Proteomes" id="UP000188235"/>
    </source>
</evidence>
<evidence type="ECO:0000256" key="2">
    <source>
        <dbReference type="SAM" id="SignalP"/>
    </source>
</evidence>
<evidence type="ECO:0008006" key="5">
    <source>
        <dbReference type="Google" id="ProtNLM"/>
    </source>
</evidence>
<accession>A0A1Q2CWY2</accession>